<evidence type="ECO:0000313" key="5">
    <source>
        <dbReference type="Proteomes" id="UP000321769"/>
    </source>
</evidence>
<proteinExistence type="predicted"/>
<sequence>MTPLARTSSRTLALGTTGALVAGLIAAAAPAHAAVNVDVPPTKTISGELSGPIGIEDDAAGNIYLASQLNNAIVVHRKNASGASAPLRRISGPATQLSFPRDVAFDTNRFLYVANGNGLVLVFPPNANGNVAPIRTFGTGAGTSYAIDIAGGEIYVRKATSYHVYSPAAAGSPAPTERTVSGLGFGQALKVFGTKVWVPSGTQLRAYSRSADGAATPIQAVNNALPAAEINGVDADPSGRVFVSAFNGTVRVFSPSADGNDGPLKVLGGPASGLNSSTGIEVLSGGAIAVANYFDSRYSVFPDLFKKPATKPGKVRALKVGGKQKSKVRKVSWKAPASNGGAKITSYRIVVKKGSKVLVKRTVSGSKRALVVKRSKLRNGVNTVYVHAKNSKGYGKVAKKSFRVRK</sequence>
<dbReference type="GO" id="GO:0000272">
    <property type="term" value="P:polysaccharide catabolic process"/>
    <property type="evidence" value="ECO:0007669"/>
    <property type="project" value="UniProtKB-KW"/>
</dbReference>
<organism evidence="4 5">
    <name type="scientific">Aeromicrobium flavum</name>
    <dbReference type="NCBI Taxonomy" id="416568"/>
    <lineage>
        <taxon>Bacteria</taxon>
        <taxon>Bacillati</taxon>
        <taxon>Actinomycetota</taxon>
        <taxon>Actinomycetes</taxon>
        <taxon>Propionibacteriales</taxon>
        <taxon>Nocardioidaceae</taxon>
        <taxon>Aeromicrobium</taxon>
    </lineage>
</organism>
<comment type="caution">
    <text evidence="4">The sequence shown here is derived from an EMBL/GenBank/DDBJ whole genome shotgun (WGS) entry which is preliminary data.</text>
</comment>
<dbReference type="RefSeq" id="WP_146825824.1">
    <property type="nucleotide sequence ID" value="NZ_BAAAYQ010000001.1"/>
</dbReference>
<dbReference type="InterPro" id="IPR050952">
    <property type="entry name" value="TRIM-NHL_E3_ligases"/>
</dbReference>
<dbReference type="SUPFAM" id="SSF63829">
    <property type="entry name" value="Calcium-dependent phosphotriesterase"/>
    <property type="match status" value="1"/>
</dbReference>
<keyword evidence="2" id="KW-0119">Carbohydrate metabolism</keyword>
<feature type="signal peptide" evidence="3">
    <location>
        <begin position="1"/>
        <end position="33"/>
    </location>
</feature>
<dbReference type="GO" id="GO:0016798">
    <property type="term" value="F:hydrolase activity, acting on glycosyl bonds"/>
    <property type="evidence" value="ECO:0007669"/>
    <property type="project" value="UniProtKB-KW"/>
</dbReference>
<accession>A0A512HSI9</accession>
<reference evidence="4 5" key="1">
    <citation type="submission" date="2019-07" db="EMBL/GenBank/DDBJ databases">
        <title>Whole genome shotgun sequence of Aeromicrobium flavum NBRC 107625.</title>
        <authorList>
            <person name="Hosoyama A."/>
            <person name="Uohara A."/>
            <person name="Ohji S."/>
            <person name="Ichikawa N."/>
        </authorList>
    </citation>
    <scope>NUCLEOTIDE SEQUENCE [LARGE SCALE GENOMIC DNA]</scope>
    <source>
        <strain evidence="4 5">NBRC 107625</strain>
    </source>
</reference>
<evidence type="ECO:0000313" key="4">
    <source>
        <dbReference type="EMBL" id="GEO88424.1"/>
    </source>
</evidence>
<dbReference type="InterPro" id="IPR036116">
    <property type="entry name" value="FN3_sf"/>
</dbReference>
<keyword evidence="1" id="KW-0378">Hydrolase</keyword>
<dbReference type="GO" id="GO:0008270">
    <property type="term" value="F:zinc ion binding"/>
    <property type="evidence" value="ECO:0007669"/>
    <property type="project" value="UniProtKB-KW"/>
</dbReference>
<evidence type="ECO:0000256" key="3">
    <source>
        <dbReference type="SAM" id="SignalP"/>
    </source>
</evidence>
<evidence type="ECO:0008006" key="6">
    <source>
        <dbReference type="Google" id="ProtNLM"/>
    </source>
</evidence>
<keyword evidence="3" id="KW-0732">Signal</keyword>
<dbReference type="PANTHER" id="PTHR24104">
    <property type="entry name" value="E3 UBIQUITIN-PROTEIN LIGASE NHLRC1-RELATED"/>
    <property type="match status" value="1"/>
</dbReference>
<dbReference type="InterPro" id="IPR013783">
    <property type="entry name" value="Ig-like_fold"/>
</dbReference>
<dbReference type="Gene3D" id="2.60.40.10">
    <property type="entry name" value="Immunoglobulins"/>
    <property type="match status" value="1"/>
</dbReference>
<dbReference type="SUPFAM" id="SSF49265">
    <property type="entry name" value="Fibronectin type III"/>
    <property type="match status" value="1"/>
</dbReference>
<dbReference type="EMBL" id="BJZQ01000002">
    <property type="protein sequence ID" value="GEO88424.1"/>
    <property type="molecule type" value="Genomic_DNA"/>
</dbReference>
<dbReference type="Proteomes" id="UP000321769">
    <property type="component" value="Unassembled WGS sequence"/>
</dbReference>
<dbReference type="OrthoDB" id="3831551at2"/>
<keyword evidence="1" id="KW-0326">Glycosidase</keyword>
<dbReference type="AlphaFoldDB" id="A0A512HSI9"/>
<dbReference type="InterPro" id="IPR003961">
    <property type="entry name" value="FN3_dom"/>
</dbReference>
<dbReference type="InterPro" id="IPR011042">
    <property type="entry name" value="6-blade_b-propeller_TolB-like"/>
</dbReference>
<dbReference type="CDD" id="cd00063">
    <property type="entry name" value="FN3"/>
    <property type="match status" value="1"/>
</dbReference>
<gene>
    <name evidence="4" type="ORF">AFL01nite_07510</name>
</gene>
<dbReference type="Gene3D" id="2.120.10.30">
    <property type="entry name" value="TolB, C-terminal domain"/>
    <property type="match status" value="1"/>
</dbReference>
<feature type="chain" id="PRO_5021960746" description="Fibronectin type-III domain-containing protein" evidence="3">
    <location>
        <begin position="34"/>
        <end position="406"/>
    </location>
</feature>
<keyword evidence="5" id="KW-1185">Reference proteome</keyword>
<name>A0A512HSI9_9ACTN</name>
<keyword evidence="2" id="KW-0624">Polysaccharide degradation</keyword>
<dbReference type="PANTHER" id="PTHR24104:SF25">
    <property type="entry name" value="PROTEIN LIN-41"/>
    <property type="match status" value="1"/>
</dbReference>
<evidence type="ECO:0000256" key="1">
    <source>
        <dbReference type="ARBA" id="ARBA00023295"/>
    </source>
</evidence>
<evidence type="ECO:0000256" key="2">
    <source>
        <dbReference type="ARBA" id="ARBA00023326"/>
    </source>
</evidence>
<protein>
    <recommendedName>
        <fullName evidence="6">Fibronectin type-III domain-containing protein</fullName>
    </recommendedName>
</protein>